<keyword evidence="3" id="KW-0472">Membrane</keyword>
<evidence type="ECO:0000256" key="3">
    <source>
        <dbReference type="SAM" id="Phobius"/>
    </source>
</evidence>
<dbReference type="PANTHER" id="PTHR43049">
    <property type="entry name" value="EARLY ENDOSOME ANTIGEN"/>
    <property type="match status" value="1"/>
</dbReference>
<keyword evidence="3" id="KW-1133">Transmembrane helix</keyword>
<feature type="transmembrane region" description="Helical" evidence="3">
    <location>
        <begin position="439"/>
        <end position="460"/>
    </location>
</feature>
<dbReference type="EMBL" id="BK015373">
    <property type="protein sequence ID" value="DAE03751.1"/>
    <property type="molecule type" value="Genomic_DNA"/>
</dbReference>
<feature type="coiled-coil region" evidence="1">
    <location>
        <begin position="637"/>
        <end position="703"/>
    </location>
</feature>
<accession>A0A8S5P989</accession>
<evidence type="ECO:0000256" key="2">
    <source>
        <dbReference type="SAM" id="MobiDB-lite"/>
    </source>
</evidence>
<dbReference type="PANTHER" id="PTHR43049:SF1">
    <property type="entry name" value="EARLY ENDOSOME ANTIGEN"/>
    <property type="match status" value="1"/>
</dbReference>
<evidence type="ECO:0000313" key="4">
    <source>
        <dbReference type="EMBL" id="DAE03751.1"/>
    </source>
</evidence>
<evidence type="ECO:0000256" key="1">
    <source>
        <dbReference type="SAM" id="Coils"/>
    </source>
</evidence>
<proteinExistence type="predicted"/>
<keyword evidence="3" id="KW-0812">Transmembrane</keyword>
<dbReference type="SUPFAM" id="SSF57997">
    <property type="entry name" value="Tropomyosin"/>
    <property type="match status" value="1"/>
</dbReference>
<feature type="transmembrane region" description="Helical" evidence="3">
    <location>
        <begin position="472"/>
        <end position="496"/>
    </location>
</feature>
<sequence length="1487" mass="156047">MATDVSIKLGVTGESDLTSALKGVESRIKNLNSEMKAAVSSMSGLENAEQQAAKKSDILTRSIDATKDKIGILSQQYDKAKTKLDELGAELENARQQFGENSAEALRAEAAYNRQAVTVNNLGTKINNATADMNKMEAELRDLGNDANRAGDGMDRLGDDADRAGDDLDRMGDQADHARRDLDNLGDNADDARRGLDNLGDEADRAGDSLLEAFSAGAVSGAVQSLMGSISGLVDEMGEYQKIMASLEVSSQKAGYTAGETSDSYRRLYQVLADDQTAATTTANLQALGLAQEDLTTLVDGCIGAWATYGDSIPIDGLAESITETINASSVTGTFADVLNWAGGVMEDDFNAQLEKCKTKSERVNLVLNELTRQGLPKAAQQWRDNSKALVQTNDATANMTAALSRVAETLAPTTAAMKNFAADAINSFMDLMDNGEKLIPVIAGVATAIGTLAAISAGAKIMELVTAFTAMLNPVTLIIAAGAGLAAVIAAVGAASGNYVTELDLLSERVDATTQAINEQADSYASLRDSAAESVAGMQTEMGVVSQYVAELQTITDANGRVKEGYESRAAYLADYINSKVPGAVSASGSEADAIYKVSSALDELIFKRKQEAVINAVQPMYEEALTKQLSATNNLIEAKGQLATAENAVNNIQAKLSDTAGLTAGEYSKLSEQLRIAKDNLAQSQENYNTASATMDNYTNAIDSMNLAMSASPENAGALEQAITNLNTSITKATGENTEALTQAVADMQAQYQAMVLTAASSWDSMSATEQQFWAQSLAQQQTALQEQVNQAREGGVQIPTAVGEGMNLGAFQLTGSAQELYLQALKELNPGADVTALGAAYDTLLAAGIISNTGTVNAAGGSAANAAAQGVSNPSTDATARAQGAEVSSNFASGISGGTGQVNSATSGVVTGAKNTASSGVQGAGFQGLGGQVDQNFASGISGSSAQVFSSVSSMIQGTRSSADSAVAGAGFQQPGSTSALNIDSGFKSSMAGIYTTVQSMIFNAKRSADWTVASAGFPAVGYQMVAGMAQGVQAKSGVLSSAITSVVRSAVSAAKAAAGIHSPSRVMRDEVGVQLAKGTALGIRDGESYVIRAEKSQVAKIVAVAAGAADEVEDTWKDAHQKLLDDTAKRLNVNVSAYKKSYNQVVDLTSELNNRLVAKEEELTKRLEDTGLDEATKEALNSQLSAVKEFRTEYEAALSEIEQAQESMADKLRNYGELFQSVKDETGEFLELSDLQEQIDGIQRYGDALDSLKNRGISDSLLDEIIGMDVDKATAYTEKLLSMTDEEYSDYIALWEKKQAEAQAVAQKFYADELQLLGYEFVDKLPGELDGMKQEMRDLGIQSIQGLIDGMNNRSGALYATAQRIVSSAIAAMRAAADIHSPSRVTRNMVGKPLAQGIGAGFMAEMERINRQIADTVLSPFETLSRGDLMDAAAGVVNGNAGLAMAGAGGVQTVVIPVNLNGKQIAEVVYDPLKQVGRQRGQY</sequence>
<feature type="coiled-coil region" evidence="1">
    <location>
        <begin position="1191"/>
        <end position="1218"/>
    </location>
</feature>
<name>A0A8S5P989_9CAUD</name>
<feature type="region of interest" description="Disordered" evidence="2">
    <location>
        <begin position="145"/>
        <end position="200"/>
    </location>
</feature>
<feature type="compositionally biased region" description="Basic and acidic residues" evidence="2">
    <location>
        <begin position="190"/>
        <end position="200"/>
    </location>
</feature>
<keyword evidence="1" id="KW-0175">Coiled coil</keyword>
<dbReference type="Gene3D" id="1.10.287.950">
    <property type="entry name" value="Methyl-accepting chemotaxis protein"/>
    <property type="match status" value="1"/>
</dbReference>
<organism evidence="4">
    <name type="scientific">Myoviridae sp. ctZNX6</name>
    <dbReference type="NCBI Taxonomy" id="2825127"/>
    <lineage>
        <taxon>Viruses</taxon>
        <taxon>Duplodnaviria</taxon>
        <taxon>Heunggongvirae</taxon>
        <taxon>Uroviricota</taxon>
        <taxon>Caudoviricetes</taxon>
    </lineage>
</organism>
<feature type="compositionally biased region" description="Basic and acidic residues" evidence="2">
    <location>
        <begin position="152"/>
        <end position="183"/>
    </location>
</feature>
<reference evidence="4" key="1">
    <citation type="journal article" date="2021" name="Proc. Natl. Acad. Sci. U.S.A.">
        <title>A Catalog of Tens of Thousands of Viruses from Human Metagenomes Reveals Hidden Associations with Chronic Diseases.</title>
        <authorList>
            <person name="Tisza M.J."/>
            <person name="Buck C.B."/>
        </authorList>
    </citation>
    <scope>NUCLEOTIDE SEQUENCE</scope>
    <source>
        <strain evidence="4">CtZNX6</strain>
    </source>
</reference>
<protein>
    <submittedName>
        <fullName evidence="4">Tail tape measure protein</fullName>
    </submittedName>
</protein>